<sequence>MKINSPPPSNGPDDKGLKAFLKAVNHQMKTDKSSFENSNRLPVPITVLAKDYVGDLFHDPDEESEFMQGSVRGKAEITLSPSDEDDFILDALAAFPQPTSHVISGLTLVRISLS</sequence>
<evidence type="ECO:0000313" key="2">
    <source>
        <dbReference type="Proteomes" id="UP000054477"/>
    </source>
</evidence>
<keyword evidence="2" id="KW-1185">Reference proteome</keyword>
<name>A0A0C9X4L9_9AGAR</name>
<dbReference type="Proteomes" id="UP000054477">
    <property type="component" value="Unassembled WGS sequence"/>
</dbReference>
<dbReference type="OrthoDB" id="10370113at2759"/>
<dbReference type="HOGENOM" id="CLU_170500_0_0_1"/>
<accession>A0A0C9X4L9</accession>
<protein>
    <submittedName>
        <fullName evidence="1">Uncharacterized protein</fullName>
    </submittedName>
</protein>
<reference evidence="1 2" key="1">
    <citation type="submission" date="2014-04" db="EMBL/GenBank/DDBJ databases">
        <authorList>
            <consortium name="DOE Joint Genome Institute"/>
            <person name="Kuo A."/>
            <person name="Kohler A."/>
            <person name="Nagy L.G."/>
            <person name="Floudas D."/>
            <person name="Copeland A."/>
            <person name="Barry K.W."/>
            <person name="Cichocki N."/>
            <person name="Veneault-Fourrey C."/>
            <person name="LaButti K."/>
            <person name="Lindquist E.A."/>
            <person name="Lipzen A."/>
            <person name="Lundell T."/>
            <person name="Morin E."/>
            <person name="Murat C."/>
            <person name="Sun H."/>
            <person name="Tunlid A."/>
            <person name="Henrissat B."/>
            <person name="Grigoriev I.V."/>
            <person name="Hibbett D.S."/>
            <person name="Martin F."/>
            <person name="Nordberg H.P."/>
            <person name="Cantor M.N."/>
            <person name="Hua S.X."/>
        </authorList>
    </citation>
    <scope>NUCLEOTIDE SEQUENCE [LARGE SCALE GENOMIC DNA]</scope>
    <source>
        <strain evidence="1 2">LaAM-08-1</strain>
    </source>
</reference>
<dbReference type="EMBL" id="KN838727">
    <property type="protein sequence ID" value="KIJ96253.1"/>
    <property type="molecule type" value="Genomic_DNA"/>
</dbReference>
<gene>
    <name evidence="1" type="ORF">K443DRAFT_291540</name>
</gene>
<evidence type="ECO:0000313" key="1">
    <source>
        <dbReference type="EMBL" id="KIJ96253.1"/>
    </source>
</evidence>
<dbReference type="AlphaFoldDB" id="A0A0C9X4L9"/>
<reference evidence="2" key="2">
    <citation type="submission" date="2015-01" db="EMBL/GenBank/DDBJ databases">
        <title>Evolutionary Origins and Diversification of the Mycorrhizal Mutualists.</title>
        <authorList>
            <consortium name="DOE Joint Genome Institute"/>
            <consortium name="Mycorrhizal Genomics Consortium"/>
            <person name="Kohler A."/>
            <person name="Kuo A."/>
            <person name="Nagy L.G."/>
            <person name="Floudas D."/>
            <person name="Copeland A."/>
            <person name="Barry K.W."/>
            <person name="Cichocki N."/>
            <person name="Veneault-Fourrey C."/>
            <person name="LaButti K."/>
            <person name="Lindquist E.A."/>
            <person name="Lipzen A."/>
            <person name="Lundell T."/>
            <person name="Morin E."/>
            <person name="Murat C."/>
            <person name="Riley R."/>
            <person name="Ohm R."/>
            <person name="Sun H."/>
            <person name="Tunlid A."/>
            <person name="Henrissat B."/>
            <person name="Grigoriev I.V."/>
            <person name="Hibbett D.S."/>
            <person name="Martin F."/>
        </authorList>
    </citation>
    <scope>NUCLEOTIDE SEQUENCE [LARGE SCALE GENOMIC DNA]</scope>
    <source>
        <strain evidence="2">LaAM-08-1</strain>
    </source>
</reference>
<proteinExistence type="predicted"/>
<organism evidence="1 2">
    <name type="scientific">Laccaria amethystina LaAM-08-1</name>
    <dbReference type="NCBI Taxonomy" id="1095629"/>
    <lineage>
        <taxon>Eukaryota</taxon>
        <taxon>Fungi</taxon>
        <taxon>Dikarya</taxon>
        <taxon>Basidiomycota</taxon>
        <taxon>Agaricomycotina</taxon>
        <taxon>Agaricomycetes</taxon>
        <taxon>Agaricomycetidae</taxon>
        <taxon>Agaricales</taxon>
        <taxon>Agaricineae</taxon>
        <taxon>Hydnangiaceae</taxon>
        <taxon>Laccaria</taxon>
    </lineage>
</organism>